<name>A0AAD7F688_9AGAR</name>
<dbReference type="InterPro" id="IPR002347">
    <property type="entry name" value="SDR_fam"/>
</dbReference>
<comment type="similarity">
    <text evidence="1">Belongs to the short-chain dehydrogenases/reductases (SDR) family.</text>
</comment>
<dbReference type="PANTHER" id="PTHR24320">
    <property type="entry name" value="RETINOL DEHYDROGENASE"/>
    <property type="match status" value="1"/>
</dbReference>
<reference evidence="3" key="1">
    <citation type="submission" date="2023-03" db="EMBL/GenBank/DDBJ databases">
        <title>Massive genome expansion in bonnet fungi (Mycena s.s.) driven by repeated elements and novel gene families across ecological guilds.</title>
        <authorList>
            <consortium name="Lawrence Berkeley National Laboratory"/>
            <person name="Harder C.B."/>
            <person name="Miyauchi S."/>
            <person name="Viragh M."/>
            <person name="Kuo A."/>
            <person name="Thoen E."/>
            <person name="Andreopoulos B."/>
            <person name="Lu D."/>
            <person name="Skrede I."/>
            <person name="Drula E."/>
            <person name="Henrissat B."/>
            <person name="Morin E."/>
            <person name="Kohler A."/>
            <person name="Barry K."/>
            <person name="LaButti K."/>
            <person name="Morin E."/>
            <person name="Salamov A."/>
            <person name="Lipzen A."/>
            <person name="Mereny Z."/>
            <person name="Hegedus B."/>
            <person name="Baldrian P."/>
            <person name="Stursova M."/>
            <person name="Weitz H."/>
            <person name="Taylor A."/>
            <person name="Grigoriev I.V."/>
            <person name="Nagy L.G."/>
            <person name="Martin F."/>
            <person name="Kauserud H."/>
        </authorList>
    </citation>
    <scope>NUCLEOTIDE SEQUENCE</scope>
    <source>
        <strain evidence="3">CBHHK002</strain>
    </source>
</reference>
<dbReference type="AlphaFoldDB" id="A0AAD7F688"/>
<evidence type="ECO:0000313" key="3">
    <source>
        <dbReference type="EMBL" id="KAJ7368273.1"/>
    </source>
</evidence>
<dbReference type="InterPro" id="IPR036291">
    <property type="entry name" value="NAD(P)-bd_dom_sf"/>
</dbReference>
<gene>
    <name evidence="3" type="ORF">DFH08DRAFT_830950</name>
</gene>
<evidence type="ECO:0000256" key="2">
    <source>
        <dbReference type="ARBA" id="ARBA00023002"/>
    </source>
</evidence>
<sequence>MPRFFITGSSDGLGPLTAQRLLSRGHSVVLHARSPTRADETRAKCPEAEAILVGDLTSLDETKALAAEANKLGPYDAVLHNAGVYSGVPAVFAVNTLAPYVLTCLMERPRRLLFVSSQMHYAGRNLDGDGLQRSSYSDSKLHDVMLAKVFARRWKDVGSFSADPGWVPTKMGGSSAPESIEDAVDTFVMVAFGKTSSADTGAYFKKSRVEVPSSLAQDEGLQDKLVQELERISGVKIPVQ</sequence>
<organism evidence="3 4">
    <name type="scientific">Mycena albidolilacea</name>
    <dbReference type="NCBI Taxonomy" id="1033008"/>
    <lineage>
        <taxon>Eukaryota</taxon>
        <taxon>Fungi</taxon>
        <taxon>Dikarya</taxon>
        <taxon>Basidiomycota</taxon>
        <taxon>Agaricomycotina</taxon>
        <taxon>Agaricomycetes</taxon>
        <taxon>Agaricomycetidae</taxon>
        <taxon>Agaricales</taxon>
        <taxon>Marasmiineae</taxon>
        <taxon>Mycenaceae</taxon>
        <taxon>Mycena</taxon>
    </lineage>
</organism>
<evidence type="ECO:0000256" key="1">
    <source>
        <dbReference type="ARBA" id="ARBA00006484"/>
    </source>
</evidence>
<dbReference type="EMBL" id="JARIHO010000001">
    <property type="protein sequence ID" value="KAJ7368273.1"/>
    <property type="molecule type" value="Genomic_DNA"/>
</dbReference>
<dbReference type="Gene3D" id="3.40.50.720">
    <property type="entry name" value="NAD(P)-binding Rossmann-like Domain"/>
    <property type="match status" value="1"/>
</dbReference>
<dbReference type="GO" id="GO:0016491">
    <property type="term" value="F:oxidoreductase activity"/>
    <property type="evidence" value="ECO:0007669"/>
    <property type="project" value="UniProtKB-KW"/>
</dbReference>
<dbReference type="PANTHER" id="PTHR24320:SF274">
    <property type="entry name" value="CHAIN DEHYDROGENASE, PUTATIVE (AFU_ORTHOLOGUE AFUA_4G00440)-RELATED"/>
    <property type="match status" value="1"/>
</dbReference>
<protein>
    <submittedName>
        <fullName evidence="3">Uncharacterized protein</fullName>
    </submittedName>
</protein>
<comment type="caution">
    <text evidence="3">The sequence shown here is derived from an EMBL/GenBank/DDBJ whole genome shotgun (WGS) entry which is preliminary data.</text>
</comment>
<proteinExistence type="inferred from homology"/>
<dbReference type="Proteomes" id="UP001218218">
    <property type="component" value="Unassembled WGS sequence"/>
</dbReference>
<dbReference type="PRINTS" id="PR00081">
    <property type="entry name" value="GDHRDH"/>
</dbReference>
<accession>A0AAD7F688</accession>
<keyword evidence="2" id="KW-0560">Oxidoreductase</keyword>
<evidence type="ECO:0000313" key="4">
    <source>
        <dbReference type="Proteomes" id="UP001218218"/>
    </source>
</evidence>
<dbReference type="SUPFAM" id="SSF51735">
    <property type="entry name" value="NAD(P)-binding Rossmann-fold domains"/>
    <property type="match status" value="1"/>
</dbReference>
<dbReference type="Pfam" id="PF00106">
    <property type="entry name" value="adh_short"/>
    <property type="match status" value="1"/>
</dbReference>
<keyword evidence="4" id="KW-1185">Reference proteome</keyword>